<name>A0A6G1HPA2_9PEZI</name>
<keyword evidence="2" id="KW-1185">Reference proteome</keyword>
<organism evidence="1 2">
    <name type="scientific">Trichodelitschia bisporula</name>
    <dbReference type="NCBI Taxonomy" id="703511"/>
    <lineage>
        <taxon>Eukaryota</taxon>
        <taxon>Fungi</taxon>
        <taxon>Dikarya</taxon>
        <taxon>Ascomycota</taxon>
        <taxon>Pezizomycotina</taxon>
        <taxon>Dothideomycetes</taxon>
        <taxon>Dothideomycetes incertae sedis</taxon>
        <taxon>Phaeotrichales</taxon>
        <taxon>Phaeotrichaceae</taxon>
        <taxon>Trichodelitschia</taxon>
    </lineage>
</organism>
<dbReference type="Proteomes" id="UP000799640">
    <property type="component" value="Unassembled WGS sequence"/>
</dbReference>
<gene>
    <name evidence="1" type="ORF">EJ06DRAFT_142360</name>
</gene>
<dbReference type="EMBL" id="ML996702">
    <property type="protein sequence ID" value="KAF2397888.1"/>
    <property type="molecule type" value="Genomic_DNA"/>
</dbReference>
<proteinExistence type="predicted"/>
<evidence type="ECO:0000313" key="1">
    <source>
        <dbReference type="EMBL" id="KAF2397888.1"/>
    </source>
</evidence>
<protein>
    <submittedName>
        <fullName evidence="1">Uncharacterized protein</fullName>
    </submittedName>
</protein>
<accession>A0A6G1HPA2</accession>
<evidence type="ECO:0000313" key="2">
    <source>
        <dbReference type="Proteomes" id="UP000799640"/>
    </source>
</evidence>
<sequence length="132" mass="14371">MASGAGWDRPGFAVCGSGGSLGACWSVHLLPSAVCALVGLMGARCDAQEPSQAIKSCFIDARHESYPIAMQRPAQRQRRDLSTSSVLKRPQAAVSAVAYPHWTTQFPVSVPLWRWRYLAQWPGMATLLTVKQ</sequence>
<reference evidence="1" key="1">
    <citation type="journal article" date="2020" name="Stud. Mycol.">
        <title>101 Dothideomycetes genomes: a test case for predicting lifestyles and emergence of pathogens.</title>
        <authorList>
            <person name="Haridas S."/>
            <person name="Albert R."/>
            <person name="Binder M."/>
            <person name="Bloem J."/>
            <person name="Labutti K."/>
            <person name="Salamov A."/>
            <person name="Andreopoulos B."/>
            <person name="Baker S."/>
            <person name="Barry K."/>
            <person name="Bills G."/>
            <person name="Bluhm B."/>
            <person name="Cannon C."/>
            <person name="Castanera R."/>
            <person name="Culley D."/>
            <person name="Daum C."/>
            <person name="Ezra D."/>
            <person name="Gonzalez J."/>
            <person name="Henrissat B."/>
            <person name="Kuo A."/>
            <person name="Liang C."/>
            <person name="Lipzen A."/>
            <person name="Lutzoni F."/>
            <person name="Magnuson J."/>
            <person name="Mondo S."/>
            <person name="Nolan M."/>
            <person name="Ohm R."/>
            <person name="Pangilinan J."/>
            <person name="Park H.-J."/>
            <person name="Ramirez L."/>
            <person name="Alfaro M."/>
            <person name="Sun H."/>
            <person name="Tritt A."/>
            <person name="Yoshinaga Y."/>
            <person name="Zwiers L.-H."/>
            <person name="Turgeon B."/>
            <person name="Goodwin S."/>
            <person name="Spatafora J."/>
            <person name="Crous P."/>
            <person name="Grigoriev I."/>
        </authorList>
    </citation>
    <scope>NUCLEOTIDE SEQUENCE</scope>
    <source>
        <strain evidence="1">CBS 262.69</strain>
    </source>
</reference>
<dbReference type="AlphaFoldDB" id="A0A6G1HPA2"/>